<name>A0ABP7GWS1_9FLAO</name>
<organism evidence="1 2">
    <name type="scientific">Corallibacter vietnamensis</name>
    <dbReference type="NCBI Taxonomy" id="904130"/>
    <lineage>
        <taxon>Bacteria</taxon>
        <taxon>Pseudomonadati</taxon>
        <taxon>Bacteroidota</taxon>
        <taxon>Flavobacteriia</taxon>
        <taxon>Flavobacteriales</taxon>
        <taxon>Flavobacteriaceae</taxon>
        <taxon>Corallibacter</taxon>
    </lineage>
</organism>
<proteinExistence type="predicted"/>
<accession>A0ABP7GWS1</accession>
<comment type="caution">
    <text evidence="1">The sequence shown here is derived from an EMBL/GenBank/DDBJ whole genome shotgun (WGS) entry which is preliminary data.</text>
</comment>
<reference evidence="2" key="1">
    <citation type="journal article" date="2019" name="Int. J. Syst. Evol. Microbiol.">
        <title>The Global Catalogue of Microorganisms (GCM) 10K type strain sequencing project: providing services to taxonomists for standard genome sequencing and annotation.</title>
        <authorList>
            <consortium name="The Broad Institute Genomics Platform"/>
            <consortium name="The Broad Institute Genome Sequencing Center for Infectious Disease"/>
            <person name="Wu L."/>
            <person name="Ma J."/>
        </authorList>
    </citation>
    <scope>NUCLEOTIDE SEQUENCE [LARGE SCALE GENOMIC DNA]</scope>
    <source>
        <strain evidence="2">JCM 17525</strain>
    </source>
</reference>
<evidence type="ECO:0000313" key="2">
    <source>
        <dbReference type="Proteomes" id="UP001501456"/>
    </source>
</evidence>
<dbReference type="Proteomes" id="UP001501456">
    <property type="component" value="Unassembled WGS sequence"/>
</dbReference>
<protein>
    <recommendedName>
        <fullName evidence="3">TonB C-terminal domain-containing protein</fullName>
    </recommendedName>
</protein>
<dbReference type="EMBL" id="BAABBI010000001">
    <property type="protein sequence ID" value="GAA3774291.1"/>
    <property type="molecule type" value="Genomic_DNA"/>
</dbReference>
<sequence length="167" mass="19001">MYISLSDEFMKRISFILGFLLLFSCNYFTAKKTSSEAILNEELKAFNWNEVDDYPSFALCDTAASKELRKQCFQNTLTNVITDNLQKETIIVKQDVNDTITIKFQISETGILSLIDVTVDSITLQEIPDIKSMLTSSLDSLPKIYPALKRGQQVKTEFRLPVVIQVN</sequence>
<evidence type="ECO:0000313" key="1">
    <source>
        <dbReference type="EMBL" id="GAA3774291.1"/>
    </source>
</evidence>
<gene>
    <name evidence="1" type="ORF">GCM10022271_02970</name>
</gene>
<evidence type="ECO:0008006" key="3">
    <source>
        <dbReference type="Google" id="ProtNLM"/>
    </source>
</evidence>
<keyword evidence="2" id="KW-1185">Reference proteome</keyword>